<organism evidence="1 2">
    <name type="scientific">Rhodocollybia butyracea</name>
    <dbReference type="NCBI Taxonomy" id="206335"/>
    <lineage>
        <taxon>Eukaryota</taxon>
        <taxon>Fungi</taxon>
        <taxon>Dikarya</taxon>
        <taxon>Basidiomycota</taxon>
        <taxon>Agaricomycotina</taxon>
        <taxon>Agaricomycetes</taxon>
        <taxon>Agaricomycetidae</taxon>
        <taxon>Agaricales</taxon>
        <taxon>Marasmiineae</taxon>
        <taxon>Omphalotaceae</taxon>
        <taxon>Rhodocollybia</taxon>
    </lineage>
</organism>
<sequence length="329" mass="37597">MNEDNVWKVLQPPQRYWMLRVQEHTERYLDPRKKEELRYLLLLWMCHGFHIHKAAGDASVALWQIDKQVNTIMTEDIRVLVLVPYCHSILAFFSNEDLSQCNKRLVTPHGIFLLLILMGSDYANGLPVFTAEIAYALMNTALKSLLIFAAEDFAQAPLRLQEYLPTWKDALENEIKSNTHEFLPSALPNLAECIWMVPNFPSFHVTYLAQPTIMQATPFPAWLVQPPDLAAIAKGLFLMSNAIARLIIIFVHQYVLLMFAAITQSPLQNYQIDLVMNGERPIVYSKAKLLLLPPLSTVGVICLHHTLANKTDAMETDEEDMLEVKKLLL</sequence>
<protein>
    <submittedName>
        <fullName evidence="1">Uncharacterized protein</fullName>
    </submittedName>
</protein>
<dbReference type="Proteomes" id="UP000772434">
    <property type="component" value="Unassembled WGS sequence"/>
</dbReference>
<dbReference type="EMBL" id="JADNRY010000070">
    <property type="protein sequence ID" value="KAF9067682.1"/>
    <property type="molecule type" value="Genomic_DNA"/>
</dbReference>
<name>A0A9P5U6D9_9AGAR</name>
<reference evidence="1" key="1">
    <citation type="submission" date="2020-11" db="EMBL/GenBank/DDBJ databases">
        <authorList>
            <consortium name="DOE Joint Genome Institute"/>
            <person name="Ahrendt S."/>
            <person name="Riley R."/>
            <person name="Andreopoulos W."/>
            <person name="Labutti K."/>
            <person name="Pangilinan J."/>
            <person name="Ruiz-Duenas F.J."/>
            <person name="Barrasa J.M."/>
            <person name="Sanchez-Garcia M."/>
            <person name="Camarero S."/>
            <person name="Miyauchi S."/>
            <person name="Serrano A."/>
            <person name="Linde D."/>
            <person name="Babiker R."/>
            <person name="Drula E."/>
            <person name="Ayuso-Fernandez I."/>
            <person name="Pacheco R."/>
            <person name="Padilla G."/>
            <person name="Ferreira P."/>
            <person name="Barriuso J."/>
            <person name="Kellner H."/>
            <person name="Castanera R."/>
            <person name="Alfaro M."/>
            <person name="Ramirez L."/>
            <person name="Pisabarro A.G."/>
            <person name="Kuo A."/>
            <person name="Tritt A."/>
            <person name="Lipzen A."/>
            <person name="He G."/>
            <person name="Yan M."/>
            <person name="Ng V."/>
            <person name="Cullen D."/>
            <person name="Martin F."/>
            <person name="Rosso M.-N."/>
            <person name="Henrissat B."/>
            <person name="Hibbett D."/>
            <person name="Martinez A.T."/>
            <person name="Grigoriev I.V."/>
        </authorList>
    </citation>
    <scope>NUCLEOTIDE SEQUENCE</scope>
    <source>
        <strain evidence="1">AH 40177</strain>
    </source>
</reference>
<evidence type="ECO:0000313" key="1">
    <source>
        <dbReference type="EMBL" id="KAF9067682.1"/>
    </source>
</evidence>
<dbReference type="AlphaFoldDB" id="A0A9P5U6D9"/>
<evidence type="ECO:0000313" key="2">
    <source>
        <dbReference type="Proteomes" id="UP000772434"/>
    </source>
</evidence>
<gene>
    <name evidence="1" type="ORF">BDP27DRAFT_1364734</name>
</gene>
<proteinExistence type="predicted"/>
<keyword evidence="2" id="KW-1185">Reference proteome</keyword>
<dbReference type="OrthoDB" id="2678758at2759"/>
<accession>A0A9P5U6D9</accession>
<comment type="caution">
    <text evidence="1">The sequence shown here is derived from an EMBL/GenBank/DDBJ whole genome shotgun (WGS) entry which is preliminary data.</text>
</comment>